<dbReference type="EMBL" id="CM007652">
    <property type="protein sequence ID" value="ONI22997.1"/>
    <property type="molecule type" value="Genomic_DNA"/>
</dbReference>
<dbReference type="GO" id="GO:0043626">
    <property type="term" value="C:PCNA complex"/>
    <property type="evidence" value="ECO:0000318"/>
    <property type="project" value="GO_Central"/>
</dbReference>
<dbReference type="Gramene" id="ONI22997">
    <property type="protein sequence ID" value="ONI22997"/>
    <property type="gene ID" value="PRUPE_2G163000"/>
</dbReference>
<dbReference type="AlphaFoldDB" id="A0A251QGQ0"/>
<protein>
    <recommendedName>
        <fullName evidence="3">Proliferating cell nuclear antigen PCNA N-terminal domain-containing protein</fullName>
    </recommendedName>
</protein>
<dbReference type="Proteomes" id="UP000006882">
    <property type="component" value="Chromosome G2"/>
</dbReference>
<sequence>MLLELSLNQGSVLLRQAVKPFTQMGFDWGEIYAAPDEVILTPFDPTSLIPTFTLALWMKSSMFETCINHQNVWLAFDVHSLYHNNLCQVRDDDDFVGLYVDDENDNFGGFELSNYRTRRFIEGEIPLISVHLRDLAVPTPQFQHEYHVIVGIRSNEFRRLITYLGHFGVLVAARVTDTKVKFSVGDVEVVYSKELRQCIIGGDVGEEDPVFLLFNLEHARAIETAAELSQMVWLLGQSNGLYVVLLCPVTQLVNLMFCFGPPQA</sequence>
<dbReference type="GO" id="GO:0006298">
    <property type="term" value="P:mismatch repair"/>
    <property type="evidence" value="ECO:0000318"/>
    <property type="project" value="GO_Central"/>
</dbReference>
<gene>
    <name evidence="1" type="ORF">PRUPE_2G163000</name>
</gene>
<keyword evidence="2" id="KW-1185">Reference proteome</keyword>
<dbReference type="PANTHER" id="PTHR11352">
    <property type="entry name" value="PROLIFERATING CELL NUCLEAR ANTIGEN"/>
    <property type="match status" value="1"/>
</dbReference>
<evidence type="ECO:0008006" key="3">
    <source>
        <dbReference type="Google" id="ProtNLM"/>
    </source>
</evidence>
<dbReference type="InterPro" id="IPR000730">
    <property type="entry name" value="Pr_cel_nuc_antig"/>
</dbReference>
<dbReference type="GO" id="GO:0019985">
    <property type="term" value="P:translesion synthesis"/>
    <property type="evidence" value="ECO:0000318"/>
    <property type="project" value="GO_Central"/>
</dbReference>
<dbReference type="GO" id="GO:0006275">
    <property type="term" value="P:regulation of DNA replication"/>
    <property type="evidence" value="ECO:0007669"/>
    <property type="project" value="InterPro"/>
</dbReference>
<evidence type="ECO:0000313" key="1">
    <source>
        <dbReference type="EMBL" id="ONI22997.1"/>
    </source>
</evidence>
<accession>A0A251QGQ0</accession>
<reference evidence="1 2" key="1">
    <citation type="journal article" date="2013" name="Nat. Genet.">
        <title>The high-quality draft genome of peach (Prunus persica) identifies unique patterns of genetic diversity, domestication and genome evolution.</title>
        <authorList>
            <consortium name="International Peach Genome Initiative"/>
            <person name="Verde I."/>
            <person name="Abbott A.G."/>
            <person name="Scalabrin S."/>
            <person name="Jung S."/>
            <person name="Shu S."/>
            <person name="Marroni F."/>
            <person name="Zhebentyayeva T."/>
            <person name="Dettori M.T."/>
            <person name="Grimwood J."/>
            <person name="Cattonaro F."/>
            <person name="Zuccolo A."/>
            <person name="Rossini L."/>
            <person name="Jenkins J."/>
            <person name="Vendramin E."/>
            <person name="Meisel L.A."/>
            <person name="Decroocq V."/>
            <person name="Sosinski B."/>
            <person name="Prochnik S."/>
            <person name="Mitros T."/>
            <person name="Policriti A."/>
            <person name="Cipriani G."/>
            <person name="Dondini L."/>
            <person name="Ficklin S."/>
            <person name="Goodstein D.M."/>
            <person name="Xuan P."/>
            <person name="Del Fabbro C."/>
            <person name="Aramini V."/>
            <person name="Copetti D."/>
            <person name="Gonzalez S."/>
            <person name="Horner D.S."/>
            <person name="Falchi R."/>
            <person name="Lucas S."/>
            <person name="Mica E."/>
            <person name="Maldonado J."/>
            <person name="Lazzari B."/>
            <person name="Bielenberg D."/>
            <person name="Pirona R."/>
            <person name="Miculan M."/>
            <person name="Barakat A."/>
            <person name="Testolin R."/>
            <person name="Stella A."/>
            <person name="Tartarini S."/>
            <person name="Tonutti P."/>
            <person name="Arus P."/>
            <person name="Orellana A."/>
            <person name="Wells C."/>
            <person name="Main D."/>
            <person name="Vizzotto G."/>
            <person name="Silva H."/>
            <person name="Salamini F."/>
            <person name="Schmutz J."/>
            <person name="Morgante M."/>
            <person name="Rokhsar D.S."/>
        </authorList>
    </citation>
    <scope>NUCLEOTIDE SEQUENCE [LARGE SCALE GENOMIC DNA]</scope>
    <source>
        <strain evidence="2">cv. Nemared</strain>
    </source>
</reference>
<dbReference type="GO" id="GO:0006272">
    <property type="term" value="P:leading strand elongation"/>
    <property type="evidence" value="ECO:0000318"/>
    <property type="project" value="GO_Central"/>
</dbReference>
<organism evidence="1 2">
    <name type="scientific">Prunus persica</name>
    <name type="common">Peach</name>
    <name type="synonym">Amygdalus persica</name>
    <dbReference type="NCBI Taxonomy" id="3760"/>
    <lineage>
        <taxon>Eukaryota</taxon>
        <taxon>Viridiplantae</taxon>
        <taxon>Streptophyta</taxon>
        <taxon>Embryophyta</taxon>
        <taxon>Tracheophyta</taxon>
        <taxon>Spermatophyta</taxon>
        <taxon>Magnoliopsida</taxon>
        <taxon>eudicotyledons</taxon>
        <taxon>Gunneridae</taxon>
        <taxon>Pentapetalae</taxon>
        <taxon>rosids</taxon>
        <taxon>fabids</taxon>
        <taxon>Rosales</taxon>
        <taxon>Rosaceae</taxon>
        <taxon>Amygdaloideae</taxon>
        <taxon>Amygdaleae</taxon>
        <taxon>Prunus</taxon>
    </lineage>
</organism>
<name>A0A251QGQ0_PRUPE</name>
<dbReference type="PANTHER" id="PTHR11352:SF0">
    <property type="entry name" value="PROLIFERATING CELL NUCLEAR ANTIGEN"/>
    <property type="match status" value="1"/>
</dbReference>
<proteinExistence type="predicted"/>
<dbReference type="GO" id="GO:0003677">
    <property type="term" value="F:DNA binding"/>
    <property type="evidence" value="ECO:0007669"/>
    <property type="project" value="InterPro"/>
</dbReference>
<dbReference type="STRING" id="3760.A0A251QGQ0"/>
<dbReference type="Gene3D" id="3.70.10.10">
    <property type="match status" value="1"/>
</dbReference>
<dbReference type="GO" id="GO:0030337">
    <property type="term" value="F:DNA polymerase processivity factor activity"/>
    <property type="evidence" value="ECO:0000318"/>
    <property type="project" value="GO_Central"/>
</dbReference>
<evidence type="ECO:0000313" key="2">
    <source>
        <dbReference type="Proteomes" id="UP000006882"/>
    </source>
</evidence>